<accession>A0A3M7Q3H9</accession>
<evidence type="ECO:0000313" key="1">
    <source>
        <dbReference type="EMBL" id="RNA05759.1"/>
    </source>
</evidence>
<dbReference type="SUPFAM" id="SSF52047">
    <property type="entry name" value="RNI-like"/>
    <property type="match status" value="1"/>
</dbReference>
<dbReference type="GO" id="GO:0019005">
    <property type="term" value="C:SCF ubiquitin ligase complex"/>
    <property type="evidence" value="ECO:0007669"/>
    <property type="project" value="TreeGrafter"/>
</dbReference>
<reference evidence="1 2" key="1">
    <citation type="journal article" date="2018" name="Sci. Rep.">
        <title>Genomic signatures of local adaptation to the degree of environmental predictability in rotifers.</title>
        <authorList>
            <person name="Franch-Gras L."/>
            <person name="Hahn C."/>
            <person name="Garcia-Roger E.M."/>
            <person name="Carmona M.J."/>
            <person name="Serra M."/>
            <person name="Gomez A."/>
        </authorList>
    </citation>
    <scope>NUCLEOTIDE SEQUENCE [LARGE SCALE GENOMIC DNA]</scope>
    <source>
        <strain evidence="1">HYR1</strain>
    </source>
</reference>
<protein>
    <submittedName>
        <fullName evidence="1">F-box LRR-repeat 4</fullName>
    </submittedName>
</protein>
<evidence type="ECO:0000313" key="2">
    <source>
        <dbReference type="Proteomes" id="UP000276133"/>
    </source>
</evidence>
<dbReference type="EMBL" id="REGN01007611">
    <property type="protein sequence ID" value="RNA05759.1"/>
    <property type="molecule type" value="Genomic_DNA"/>
</dbReference>
<dbReference type="AlphaFoldDB" id="A0A3M7Q3H9"/>
<sequence length="344" mass="39119">MLMKSKLLENEILILYCCIFIKKLNAETFFLLSKLFLFEGNPQAVNNIVQVFTKTFYFSEIFENSCSQLTVLHMENCQFLNANILSLISDNCSKLVSLNVACCLNISPSDQNGFAPIANLFNLEVLNLYRTLIDGQQMVKIVQSCKNLKSLNLGACMKINEFDEVMTTLAENCDKIESLDLWRAYSLTSMGLRNRSVISFEWLKIMLEKCVQMRKLFLTSLRVSDNELYLISQKGLQIEQLDILGSRSISKETVELVLKNCKKLKLFDISFCFYEDREQIIEFSQICGFSTIYFFSALIILTGRFTSQRALVFSAKSKYLFASLPLPFCMASSAASLNKSAASV</sequence>
<proteinExistence type="predicted"/>
<name>A0A3M7Q3H9_BRAPC</name>
<dbReference type="InterPro" id="IPR032675">
    <property type="entry name" value="LRR_dom_sf"/>
</dbReference>
<dbReference type="Gene3D" id="3.80.10.10">
    <property type="entry name" value="Ribonuclease Inhibitor"/>
    <property type="match status" value="2"/>
</dbReference>
<gene>
    <name evidence="1" type="ORF">BpHYR1_009541</name>
</gene>
<comment type="caution">
    <text evidence="1">The sequence shown here is derived from an EMBL/GenBank/DDBJ whole genome shotgun (WGS) entry which is preliminary data.</text>
</comment>
<dbReference type="PANTHER" id="PTHR13318:SF152">
    <property type="entry name" value="F-BOX_LRR-REPEAT PROTEIN 4"/>
    <property type="match status" value="1"/>
</dbReference>
<dbReference type="GO" id="GO:0031146">
    <property type="term" value="P:SCF-dependent proteasomal ubiquitin-dependent protein catabolic process"/>
    <property type="evidence" value="ECO:0007669"/>
    <property type="project" value="TreeGrafter"/>
</dbReference>
<dbReference type="OrthoDB" id="2153609at2759"/>
<dbReference type="Proteomes" id="UP000276133">
    <property type="component" value="Unassembled WGS sequence"/>
</dbReference>
<keyword evidence="2" id="KW-1185">Reference proteome</keyword>
<organism evidence="1 2">
    <name type="scientific">Brachionus plicatilis</name>
    <name type="common">Marine rotifer</name>
    <name type="synonym">Brachionus muelleri</name>
    <dbReference type="NCBI Taxonomy" id="10195"/>
    <lineage>
        <taxon>Eukaryota</taxon>
        <taxon>Metazoa</taxon>
        <taxon>Spiralia</taxon>
        <taxon>Gnathifera</taxon>
        <taxon>Rotifera</taxon>
        <taxon>Eurotatoria</taxon>
        <taxon>Monogononta</taxon>
        <taxon>Pseudotrocha</taxon>
        <taxon>Ploima</taxon>
        <taxon>Brachionidae</taxon>
        <taxon>Brachionus</taxon>
    </lineage>
</organism>
<dbReference type="STRING" id="10195.A0A3M7Q3H9"/>
<dbReference type="PANTHER" id="PTHR13318">
    <property type="entry name" value="PARTNER OF PAIRED, ISOFORM B-RELATED"/>
    <property type="match status" value="1"/>
</dbReference>